<comment type="similarity">
    <text evidence="1">Belongs to the CTAG/PCC1 family.</text>
</comment>
<protein>
    <submittedName>
        <fullName evidence="2">Uncharacterized protein</fullName>
    </submittedName>
</protein>
<dbReference type="GO" id="GO:0000408">
    <property type="term" value="C:EKC/KEOPS complex"/>
    <property type="evidence" value="ECO:0007669"/>
    <property type="project" value="TreeGrafter"/>
</dbReference>
<dbReference type="GO" id="GO:0070525">
    <property type="term" value="P:tRNA threonylcarbamoyladenosine metabolic process"/>
    <property type="evidence" value="ECO:0007669"/>
    <property type="project" value="TreeGrafter"/>
</dbReference>
<reference evidence="2" key="1">
    <citation type="submission" date="2022-10" db="EMBL/GenBank/DDBJ databases">
        <authorList>
            <person name="Byrne P K."/>
        </authorList>
    </citation>
    <scope>NUCLEOTIDE SEQUENCE</scope>
    <source>
        <strain evidence="2">IFO1815</strain>
    </source>
</reference>
<dbReference type="PANTHER" id="PTHR31283:SF5">
    <property type="entry name" value="EKC_KEOPS COMPLEX SUBUNIT LAGE3"/>
    <property type="match status" value="1"/>
</dbReference>
<name>A0AA35IS18_SACMI</name>
<gene>
    <name evidence="2" type="primary">SMKI11G3010</name>
    <name evidence="2" type="ORF">SMKI_11G3010</name>
</gene>
<organism evidence="2 3">
    <name type="scientific">Saccharomyces mikatae IFO 1815</name>
    <dbReference type="NCBI Taxonomy" id="226126"/>
    <lineage>
        <taxon>Eukaryota</taxon>
        <taxon>Fungi</taxon>
        <taxon>Dikarya</taxon>
        <taxon>Ascomycota</taxon>
        <taxon>Saccharomycotina</taxon>
        <taxon>Saccharomycetes</taxon>
        <taxon>Saccharomycetales</taxon>
        <taxon>Saccharomycetaceae</taxon>
        <taxon>Saccharomyces</taxon>
    </lineage>
</organism>
<evidence type="ECO:0000256" key="1">
    <source>
        <dbReference type="ARBA" id="ARBA00007073"/>
    </source>
</evidence>
<dbReference type="Pfam" id="PF09341">
    <property type="entry name" value="Pcc1"/>
    <property type="match status" value="1"/>
</dbReference>
<evidence type="ECO:0000313" key="2">
    <source>
        <dbReference type="EMBL" id="CAI4034849.1"/>
    </source>
</evidence>
<dbReference type="EMBL" id="OX365767">
    <property type="protein sequence ID" value="CAI4034849.1"/>
    <property type="molecule type" value="Genomic_DNA"/>
</dbReference>
<dbReference type="Proteomes" id="UP001161438">
    <property type="component" value="Chromosome 11"/>
</dbReference>
<dbReference type="RefSeq" id="XP_056077969.1">
    <property type="nucleotide sequence ID" value="XM_056224007.1"/>
</dbReference>
<dbReference type="FunFam" id="3.30.310.50:FF:000014">
    <property type="entry name" value="EKC/KEOPS complex subunit PCC1"/>
    <property type="match status" value="1"/>
</dbReference>
<keyword evidence="3" id="KW-1185">Reference proteome</keyword>
<evidence type="ECO:0000313" key="3">
    <source>
        <dbReference type="Proteomes" id="UP001161438"/>
    </source>
</evidence>
<dbReference type="AlphaFoldDB" id="A0AA35IS18"/>
<dbReference type="Gene3D" id="3.30.310.50">
    <property type="entry name" value="Alpha-D-phosphohexomutase, C-terminal domain"/>
    <property type="match status" value="1"/>
</dbReference>
<sequence>MSSKREMPLHHTLELKVPFKTEQQAVIATRVLSPDPILKPQDFQIDYSSEKNVMLVQFRSIDDRVLRVGVSSVIDSIKTVVEAMDELS</sequence>
<dbReference type="GeneID" id="80919682"/>
<dbReference type="PANTHER" id="PTHR31283">
    <property type="entry name" value="EKC/KEOPS COMPLEX SUBUNIT PCC1 FAMILY MEMBER"/>
    <property type="match status" value="1"/>
</dbReference>
<dbReference type="InterPro" id="IPR015419">
    <property type="entry name" value="CTAG/Pcc1"/>
</dbReference>
<accession>A0AA35IS18</accession>
<proteinExistence type="inferred from homology"/>